<feature type="domain" description="Bacterial shufflon protein N-terminal" evidence="2">
    <location>
        <begin position="59"/>
        <end position="248"/>
    </location>
</feature>
<dbReference type="RefSeq" id="WP_338167955.1">
    <property type="nucleotide sequence ID" value="NZ_BTRJ01000034.1"/>
</dbReference>
<accession>A0ABQ6QFC4</accession>
<dbReference type="Proteomes" id="UP001306668">
    <property type="component" value="Unassembled WGS sequence"/>
</dbReference>
<reference evidence="4" key="1">
    <citation type="submission" date="2023-07" db="EMBL/GenBank/DDBJ databases">
        <title>Genome sequence of Stenotrophomonas sp. Alg010 isolated from Sargassum waste.</title>
        <authorList>
            <person name="Mohapatra"/>
            <person name="B.R."/>
        </authorList>
    </citation>
    <scope>NUCLEOTIDE SEQUENCE [LARGE SCALE GENOMIC DNA]</scope>
    <source>
        <strain evidence="4">Alg010</strain>
    </source>
</reference>
<dbReference type="Pfam" id="PF04917">
    <property type="entry name" value="Shufflon_N"/>
    <property type="match status" value="2"/>
</dbReference>
<protein>
    <submittedName>
        <fullName evidence="3">Shufflon system plasmid conjugative transfer pilus tip adhesin PilV</fullName>
    </submittedName>
</protein>
<gene>
    <name evidence="3" type="primary">pilV_2</name>
    <name evidence="3" type="ORF">STENOSP10_29810</name>
</gene>
<sequence>MAVVATSSRHQQGFALLELSIALIIIVGLAVLGIRLQMDSTQREQNARTGEWLRVVAKGAIAYQKANASALLAAATPTTPATASPAQLASLLPPGLSATSPQGHSYTVRWFEKSTGKLEGLVVLQGGESLRGLSLIQVASAAGGGAGYVDPLNPAVGKAPQGAWQVDLSAWGGSPGAGNPLYALFYDTEAADNTNDYLNRTSVAGKPELNRMSTAIDMNGNAVANASTVDASGGVKAASIAIGRADFGATPYPYETIQLQPSANLRIASGSNELAVFGNDFRTQFRGDVSTPGTVAGSTVAGTSVRGSEVYADGWFRSNGQGGWYSEAYGGGWHMTDPTWIRAYNNKNIYTAGEMRAGTVSAEGRLNSNDLKLNRVETEGAGCGETGVAARAWDGKLLSCTNGVWKGSGGISTQVVTGPLSGCRVSSFATCPAGTTVVGGGHFFYQSCSSKEQYRFTSISRPSGNGWEARVEEANVWAYAICAN</sequence>
<evidence type="ECO:0000256" key="1">
    <source>
        <dbReference type="SAM" id="Phobius"/>
    </source>
</evidence>
<comment type="caution">
    <text evidence="3">The sequence shown here is derived from an EMBL/GenBank/DDBJ whole genome shotgun (WGS) entry which is preliminary data.</text>
</comment>
<feature type="transmembrane region" description="Helical" evidence="1">
    <location>
        <begin position="12"/>
        <end position="34"/>
    </location>
</feature>
<evidence type="ECO:0000259" key="2">
    <source>
        <dbReference type="Pfam" id="PF04917"/>
    </source>
</evidence>
<dbReference type="InterPro" id="IPR007001">
    <property type="entry name" value="Shufflon_N"/>
</dbReference>
<keyword evidence="1" id="KW-1133">Transmembrane helix</keyword>
<keyword evidence="1" id="KW-0472">Membrane</keyword>
<evidence type="ECO:0000313" key="3">
    <source>
        <dbReference type="EMBL" id="GMR28760.1"/>
    </source>
</evidence>
<organism evidence="3 4">
    <name type="scientific">Stenotrophomonas sepilia</name>
    <dbReference type="NCBI Taxonomy" id="2860290"/>
    <lineage>
        <taxon>Bacteria</taxon>
        <taxon>Pseudomonadati</taxon>
        <taxon>Pseudomonadota</taxon>
        <taxon>Gammaproteobacteria</taxon>
        <taxon>Lysobacterales</taxon>
        <taxon>Lysobacteraceae</taxon>
        <taxon>Stenotrophomonas</taxon>
        <taxon>Stenotrophomonas maltophilia group</taxon>
    </lineage>
</organism>
<dbReference type="EMBL" id="BTRJ01000034">
    <property type="protein sequence ID" value="GMR28760.1"/>
    <property type="molecule type" value="Genomic_DNA"/>
</dbReference>
<keyword evidence="1" id="KW-0812">Transmembrane</keyword>
<name>A0ABQ6QFC4_9GAMM</name>
<evidence type="ECO:0000313" key="4">
    <source>
        <dbReference type="Proteomes" id="UP001306668"/>
    </source>
</evidence>
<proteinExistence type="predicted"/>
<feature type="domain" description="Bacterial shufflon protein N-terminal" evidence="2">
    <location>
        <begin position="269"/>
        <end position="403"/>
    </location>
</feature>
<keyword evidence="4" id="KW-1185">Reference proteome</keyword>